<name>A0A239PU54_9PROT</name>
<feature type="region of interest" description="Disordered" evidence="10">
    <location>
        <begin position="44"/>
        <end position="80"/>
    </location>
</feature>
<evidence type="ECO:0000256" key="8">
    <source>
        <dbReference type="ARBA" id="ARBA00023136"/>
    </source>
</evidence>
<sequence>MGSIGPWQIVIILLLALLLFGGGGKISSLMGDFAKGIKAFRKGLQDEDKDGKKVEDRSTDPVDVTPPKDAEPQKAGDSKS</sequence>
<keyword evidence="5 9" id="KW-0653">Protein transport</keyword>
<dbReference type="PANTHER" id="PTHR42982:SF1">
    <property type="entry name" value="SEC-INDEPENDENT PROTEIN TRANSLOCASE PROTEIN TATA"/>
    <property type="match status" value="1"/>
</dbReference>
<evidence type="ECO:0000256" key="10">
    <source>
        <dbReference type="SAM" id="MobiDB-lite"/>
    </source>
</evidence>
<dbReference type="GO" id="GO:0033281">
    <property type="term" value="C:TAT protein transport complex"/>
    <property type="evidence" value="ECO:0007669"/>
    <property type="project" value="UniProtKB-UniRule"/>
</dbReference>
<dbReference type="InterPro" id="IPR003369">
    <property type="entry name" value="TatA/B/E"/>
</dbReference>
<protein>
    <recommendedName>
        <fullName evidence="9">Sec-independent protein translocase protein TatA</fullName>
    </recommendedName>
</protein>
<keyword evidence="6 9" id="KW-1133">Transmembrane helix</keyword>
<evidence type="ECO:0000256" key="5">
    <source>
        <dbReference type="ARBA" id="ARBA00022927"/>
    </source>
</evidence>
<dbReference type="OrthoDB" id="7161179at2"/>
<dbReference type="NCBIfam" id="TIGR01411">
    <property type="entry name" value="tatAE"/>
    <property type="match status" value="1"/>
</dbReference>
<evidence type="ECO:0000256" key="6">
    <source>
        <dbReference type="ARBA" id="ARBA00022989"/>
    </source>
</evidence>
<comment type="function">
    <text evidence="9">Part of the twin-arginine translocation (Tat) system that transports large folded proteins containing a characteristic twin-arginine motif in their signal peptide across membranes. TatA could form the protein-conducting channel of the Tat system.</text>
</comment>
<evidence type="ECO:0000313" key="12">
    <source>
        <dbReference type="Proteomes" id="UP000198346"/>
    </source>
</evidence>
<evidence type="ECO:0000256" key="9">
    <source>
        <dbReference type="HAMAP-Rule" id="MF_00236"/>
    </source>
</evidence>
<gene>
    <name evidence="9" type="primary">tatA</name>
    <name evidence="11" type="ORF">SAMN06297382_1953</name>
</gene>
<dbReference type="Pfam" id="PF02416">
    <property type="entry name" value="TatA_B_E"/>
    <property type="match status" value="1"/>
</dbReference>
<dbReference type="PANTHER" id="PTHR42982">
    <property type="entry name" value="SEC-INDEPENDENT PROTEIN TRANSLOCASE PROTEIN TATA"/>
    <property type="match status" value="1"/>
</dbReference>
<proteinExistence type="inferred from homology"/>
<dbReference type="Gene3D" id="1.20.5.3310">
    <property type="match status" value="1"/>
</dbReference>
<evidence type="ECO:0000256" key="4">
    <source>
        <dbReference type="ARBA" id="ARBA00022692"/>
    </source>
</evidence>
<dbReference type="Proteomes" id="UP000198346">
    <property type="component" value="Unassembled WGS sequence"/>
</dbReference>
<keyword evidence="7 9" id="KW-0811">Translocation</keyword>
<dbReference type="RefSeq" id="WP_089412398.1">
    <property type="nucleotide sequence ID" value="NZ_FZQA01000003.1"/>
</dbReference>
<dbReference type="InterPro" id="IPR006312">
    <property type="entry name" value="TatA/E"/>
</dbReference>
<accession>A0A239PU54</accession>
<evidence type="ECO:0000256" key="1">
    <source>
        <dbReference type="ARBA" id="ARBA00004162"/>
    </source>
</evidence>
<keyword evidence="2 9" id="KW-0813">Transport</keyword>
<dbReference type="AlphaFoldDB" id="A0A239PU54"/>
<keyword evidence="4 9" id="KW-0812">Transmembrane</keyword>
<comment type="similarity">
    <text evidence="9">Belongs to the TatA/E family.</text>
</comment>
<evidence type="ECO:0000256" key="7">
    <source>
        <dbReference type="ARBA" id="ARBA00023010"/>
    </source>
</evidence>
<comment type="subunit">
    <text evidence="9">The Tat system comprises two distinct complexes: a TatABC complex, containing multiple copies of TatA, TatB and TatC subunits, and a separate TatA complex, containing only TatA subunits. Substrates initially bind to the TatABC complex, which probably triggers association of the separate TatA complex to form the active translocon.</text>
</comment>
<dbReference type="HAMAP" id="MF_00236">
    <property type="entry name" value="TatA_E"/>
    <property type="match status" value="1"/>
</dbReference>
<organism evidence="11 12">
    <name type="scientific">Amphiplicatus metriothermophilus</name>
    <dbReference type="NCBI Taxonomy" id="1519374"/>
    <lineage>
        <taxon>Bacteria</taxon>
        <taxon>Pseudomonadati</taxon>
        <taxon>Pseudomonadota</taxon>
        <taxon>Alphaproteobacteria</taxon>
        <taxon>Parvularculales</taxon>
        <taxon>Parvularculaceae</taxon>
        <taxon>Amphiplicatus</taxon>
    </lineage>
</organism>
<evidence type="ECO:0000313" key="11">
    <source>
        <dbReference type="EMBL" id="SNT73710.1"/>
    </source>
</evidence>
<keyword evidence="8 9" id="KW-0472">Membrane</keyword>
<dbReference type="EMBL" id="FZQA01000003">
    <property type="protein sequence ID" value="SNT73710.1"/>
    <property type="molecule type" value="Genomic_DNA"/>
</dbReference>
<keyword evidence="12" id="KW-1185">Reference proteome</keyword>
<evidence type="ECO:0000256" key="2">
    <source>
        <dbReference type="ARBA" id="ARBA00022448"/>
    </source>
</evidence>
<dbReference type="GO" id="GO:0043953">
    <property type="term" value="P:protein transport by the Tat complex"/>
    <property type="evidence" value="ECO:0007669"/>
    <property type="project" value="UniProtKB-UniRule"/>
</dbReference>
<reference evidence="11 12" key="1">
    <citation type="submission" date="2017-07" db="EMBL/GenBank/DDBJ databases">
        <authorList>
            <person name="Sun Z.S."/>
            <person name="Albrecht U."/>
            <person name="Echele G."/>
            <person name="Lee C.C."/>
        </authorList>
    </citation>
    <scope>NUCLEOTIDE SEQUENCE [LARGE SCALE GENOMIC DNA]</scope>
    <source>
        <strain evidence="11 12">CGMCC 1.12710</strain>
    </source>
</reference>
<evidence type="ECO:0000256" key="3">
    <source>
        <dbReference type="ARBA" id="ARBA00022475"/>
    </source>
</evidence>
<keyword evidence="3 9" id="KW-1003">Cell membrane</keyword>
<comment type="subcellular location">
    <subcellularLocation>
        <location evidence="1 9">Cell membrane</location>
        <topology evidence="1 9">Single-pass membrane protein</topology>
    </subcellularLocation>
</comment>
<dbReference type="GO" id="GO:0008320">
    <property type="term" value="F:protein transmembrane transporter activity"/>
    <property type="evidence" value="ECO:0007669"/>
    <property type="project" value="UniProtKB-UniRule"/>
</dbReference>